<dbReference type="GO" id="GO:0006261">
    <property type="term" value="P:DNA-templated DNA replication"/>
    <property type="evidence" value="ECO:0007669"/>
    <property type="project" value="TreeGrafter"/>
</dbReference>
<dbReference type="PANTHER" id="PTHR18763:SF4">
    <property type="entry name" value="PROTEIN ROOT INITIATION DEFECTIVE 3-LIKE"/>
    <property type="match status" value="1"/>
</dbReference>
<dbReference type="SMART" id="SM00320">
    <property type="entry name" value="WD40"/>
    <property type="match status" value="4"/>
</dbReference>
<name>A0A2P5XRS3_GOSBA</name>
<dbReference type="GO" id="GO:0120330">
    <property type="term" value="C:rixosome complex"/>
    <property type="evidence" value="ECO:0007669"/>
    <property type="project" value="TreeGrafter"/>
</dbReference>
<dbReference type="InterPro" id="IPR001680">
    <property type="entry name" value="WD40_rpt"/>
</dbReference>
<dbReference type="InterPro" id="IPR015943">
    <property type="entry name" value="WD40/YVTN_repeat-like_dom_sf"/>
</dbReference>
<keyword evidence="1" id="KW-0853">WD repeat</keyword>
<feature type="region of interest" description="Disordered" evidence="2">
    <location>
        <begin position="549"/>
        <end position="570"/>
    </location>
</feature>
<protein>
    <submittedName>
        <fullName evidence="3">Uncharacterized protein</fullName>
    </submittedName>
</protein>
<dbReference type="InterPro" id="IPR011047">
    <property type="entry name" value="Quinoprotein_ADH-like_sf"/>
</dbReference>
<dbReference type="Proteomes" id="UP000239757">
    <property type="component" value="Unassembled WGS sequence"/>
</dbReference>
<sequence length="570" mass="63356">MVKNHEILAKGKEKMVEEVYAVSIVGPFPIAIGYKESSYHLHLIRPTMELEEFSTAMGWCEALAIVSSRPCIEEVDSYRQSFILLMEMGEKMNKEALVVCSDKSTGIGITVWDLETGEQLLHIPTCAAAPHGLFCLRNQFIVASQSNRHGSFGGGSIFIWPLNKPQSPLRSYTLEAMGPISCTKGGLYIAGGAPSGNAYLWEVTSGRLLRTWHAHHKSLKCMVFSDDDSLLIFGCTDGIISVWSMISLVDVEDSGSSPSLLYYSSEHRSSITGLVTMSAGARSIFISSSLDGTCKVWELVSGRHLQTLVYPMSVTAIALHPIERLLFSGSVDGNIFVNVLDIGAVEDCFVTTEDQAFVLKVHNESITALTFSGFHLISASEDFTFCLWDTINQVVLRRFNNRKGAVTNMVVIKQSSLFPILNHQRVTHQFQVSLLQKYPQPSNPGKGMATFLSFPASHSKPPPTHFHGNNLLDHLISGKNSSGNIGDIKRVQEEQTPAMLQTKLEKNIDDRLWVTSMTKHVMEISKHLQCRLLDMMQCRLLCNPYELDSSPKKKRHKIQSQNQTPTEQSQ</sequence>
<feature type="repeat" description="WD" evidence="1">
    <location>
        <begin position="264"/>
        <end position="307"/>
    </location>
</feature>
<evidence type="ECO:0000313" key="3">
    <source>
        <dbReference type="EMBL" id="PPS06017.1"/>
    </source>
</evidence>
<feature type="repeat" description="WD" evidence="1">
    <location>
        <begin position="212"/>
        <end position="245"/>
    </location>
</feature>
<evidence type="ECO:0000256" key="1">
    <source>
        <dbReference type="PROSITE-ProRule" id="PRU00221"/>
    </source>
</evidence>
<accession>A0A2P5XRS3</accession>
<feature type="repeat" description="WD" evidence="1">
    <location>
        <begin position="359"/>
        <end position="389"/>
    </location>
</feature>
<dbReference type="InterPro" id="IPR045227">
    <property type="entry name" value="WDR18/Ipi3/RID3"/>
</dbReference>
<organism evidence="3 4">
    <name type="scientific">Gossypium barbadense</name>
    <name type="common">Sea Island cotton</name>
    <name type="synonym">Hibiscus barbadensis</name>
    <dbReference type="NCBI Taxonomy" id="3634"/>
    <lineage>
        <taxon>Eukaryota</taxon>
        <taxon>Viridiplantae</taxon>
        <taxon>Streptophyta</taxon>
        <taxon>Embryophyta</taxon>
        <taxon>Tracheophyta</taxon>
        <taxon>Spermatophyta</taxon>
        <taxon>Magnoliopsida</taxon>
        <taxon>eudicotyledons</taxon>
        <taxon>Gunneridae</taxon>
        <taxon>Pentapetalae</taxon>
        <taxon>rosids</taxon>
        <taxon>malvids</taxon>
        <taxon>Malvales</taxon>
        <taxon>Malvaceae</taxon>
        <taxon>Malvoideae</taxon>
        <taxon>Gossypium</taxon>
    </lineage>
</organism>
<dbReference type="Pfam" id="PF00400">
    <property type="entry name" value="WD40"/>
    <property type="match status" value="4"/>
</dbReference>
<proteinExistence type="predicted"/>
<dbReference type="PROSITE" id="PS50082">
    <property type="entry name" value="WD_REPEATS_2"/>
    <property type="match status" value="3"/>
</dbReference>
<reference evidence="3 4" key="1">
    <citation type="submission" date="2015-01" db="EMBL/GenBank/DDBJ databases">
        <title>Genome of allotetraploid Gossypium barbadense reveals genomic plasticity and fiber elongation in cotton evolution.</title>
        <authorList>
            <person name="Chen X."/>
            <person name="Liu X."/>
            <person name="Zhao B."/>
            <person name="Zheng H."/>
            <person name="Hu Y."/>
            <person name="Lu G."/>
            <person name="Yang C."/>
            <person name="Chen J."/>
            <person name="Shan C."/>
            <person name="Zhang L."/>
            <person name="Zhou Y."/>
            <person name="Wang L."/>
            <person name="Guo W."/>
            <person name="Bai Y."/>
            <person name="Ruan J."/>
            <person name="Shangguan X."/>
            <person name="Mao Y."/>
            <person name="Jiang J."/>
            <person name="Zhu Y."/>
            <person name="Lei J."/>
            <person name="Kang H."/>
            <person name="Chen S."/>
            <person name="He X."/>
            <person name="Wang R."/>
            <person name="Wang Y."/>
            <person name="Chen J."/>
            <person name="Wang L."/>
            <person name="Yu S."/>
            <person name="Wang B."/>
            <person name="Wei J."/>
            <person name="Song S."/>
            <person name="Lu X."/>
            <person name="Gao Z."/>
            <person name="Gu W."/>
            <person name="Deng X."/>
            <person name="Ma D."/>
            <person name="Wang S."/>
            <person name="Liang W."/>
            <person name="Fang L."/>
            <person name="Cai C."/>
            <person name="Zhu X."/>
            <person name="Zhou B."/>
            <person name="Zhang Y."/>
            <person name="Chen Z."/>
            <person name="Xu S."/>
            <person name="Zhu R."/>
            <person name="Wang S."/>
            <person name="Zhang T."/>
            <person name="Zhao G."/>
        </authorList>
    </citation>
    <scope>NUCLEOTIDE SEQUENCE [LARGE SCALE GENOMIC DNA]</scope>
    <source>
        <strain evidence="4">cv. Xinhai21</strain>
        <tissue evidence="3">Leaf</tissue>
    </source>
</reference>
<evidence type="ECO:0000313" key="4">
    <source>
        <dbReference type="Proteomes" id="UP000239757"/>
    </source>
</evidence>
<dbReference type="GO" id="GO:0006364">
    <property type="term" value="P:rRNA processing"/>
    <property type="evidence" value="ECO:0007669"/>
    <property type="project" value="TreeGrafter"/>
</dbReference>
<gene>
    <name evidence="3" type="ORF">GOBAR_AA14645</name>
</gene>
<dbReference type="SUPFAM" id="SSF50998">
    <property type="entry name" value="Quinoprotein alcohol dehydrogenase-like"/>
    <property type="match status" value="1"/>
</dbReference>
<dbReference type="Gene3D" id="2.130.10.10">
    <property type="entry name" value="YVTN repeat-like/Quinoprotein amine dehydrogenase"/>
    <property type="match status" value="2"/>
</dbReference>
<dbReference type="PANTHER" id="PTHR18763">
    <property type="entry name" value="WD-REPEAT PROTEIN 18"/>
    <property type="match status" value="1"/>
</dbReference>
<dbReference type="AlphaFoldDB" id="A0A2P5XRS3"/>
<dbReference type="EMBL" id="KZ664358">
    <property type="protein sequence ID" value="PPS06017.1"/>
    <property type="molecule type" value="Genomic_DNA"/>
</dbReference>
<dbReference type="OrthoDB" id="756370at2759"/>
<evidence type="ECO:0000256" key="2">
    <source>
        <dbReference type="SAM" id="MobiDB-lite"/>
    </source>
</evidence>
<dbReference type="GO" id="GO:0005656">
    <property type="term" value="C:nuclear pre-replicative complex"/>
    <property type="evidence" value="ECO:0007669"/>
    <property type="project" value="TreeGrafter"/>
</dbReference>
<feature type="compositionally biased region" description="Polar residues" evidence="2">
    <location>
        <begin position="559"/>
        <end position="570"/>
    </location>
</feature>